<keyword evidence="2" id="KW-0902">Two-component regulatory system</keyword>
<keyword evidence="1 3" id="KW-0597">Phosphoprotein</keyword>
<evidence type="ECO:0000259" key="4">
    <source>
        <dbReference type="PROSITE" id="PS50110"/>
    </source>
</evidence>
<sequence length="132" mass="15092">MEPQSLQRKKILFVEDEESMLNALVDSFKREGVIEVLTARNGEDGLALALKEHPDLLLVDILMPKMDGLTMLKRVREDEWGKMVKVIVLTNFDTDDEMLKKVSLAEPAFYLLKSNWSMEDVILKSKEVLGLL</sequence>
<dbReference type="SUPFAM" id="SSF52172">
    <property type="entry name" value="CheY-like"/>
    <property type="match status" value="1"/>
</dbReference>
<proteinExistence type="predicted"/>
<evidence type="ECO:0000256" key="3">
    <source>
        <dbReference type="PROSITE-ProRule" id="PRU00169"/>
    </source>
</evidence>
<evidence type="ECO:0000256" key="1">
    <source>
        <dbReference type="ARBA" id="ARBA00022553"/>
    </source>
</evidence>
<dbReference type="PANTHER" id="PTHR44591:SF14">
    <property type="entry name" value="PROTEIN PILG"/>
    <property type="match status" value="1"/>
</dbReference>
<feature type="modified residue" description="4-aspartylphosphate" evidence="3">
    <location>
        <position position="60"/>
    </location>
</feature>
<evidence type="ECO:0000313" key="6">
    <source>
        <dbReference type="Proteomes" id="UP000033882"/>
    </source>
</evidence>
<dbReference type="Proteomes" id="UP000033882">
    <property type="component" value="Unassembled WGS sequence"/>
</dbReference>
<reference evidence="5 6" key="1">
    <citation type="journal article" date="2015" name="Nature">
        <title>rRNA introns, odd ribosomes, and small enigmatic genomes across a large radiation of phyla.</title>
        <authorList>
            <person name="Brown C.T."/>
            <person name="Hug L.A."/>
            <person name="Thomas B.C."/>
            <person name="Sharon I."/>
            <person name="Castelle C.J."/>
            <person name="Singh A."/>
            <person name="Wilkins M.J."/>
            <person name="Williams K.H."/>
            <person name="Banfield J.F."/>
        </authorList>
    </citation>
    <scope>NUCLEOTIDE SEQUENCE [LARGE SCALE GENOMIC DNA]</scope>
</reference>
<evidence type="ECO:0000313" key="5">
    <source>
        <dbReference type="EMBL" id="KKU90122.1"/>
    </source>
</evidence>
<dbReference type="SMART" id="SM00448">
    <property type="entry name" value="REC"/>
    <property type="match status" value="1"/>
</dbReference>
<dbReference type="PANTHER" id="PTHR44591">
    <property type="entry name" value="STRESS RESPONSE REGULATOR PROTEIN 1"/>
    <property type="match status" value="1"/>
</dbReference>
<dbReference type="InterPro" id="IPR001789">
    <property type="entry name" value="Sig_transdc_resp-reg_receiver"/>
</dbReference>
<protein>
    <submittedName>
        <fullName evidence="5">Two-component system, sporulation family, response regulator, stage 0 sporulation protein A</fullName>
    </submittedName>
</protein>
<name>A0A0G1U7Q5_9BACT</name>
<gene>
    <name evidence="5" type="ORF">UY19_C0006G0060</name>
</gene>
<accession>A0A0G1U7Q5</accession>
<dbReference type="InterPro" id="IPR050595">
    <property type="entry name" value="Bact_response_regulator"/>
</dbReference>
<dbReference type="GO" id="GO:0000160">
    <property type="term" value="P:phosphorelay signal transduction system"/>
    <property type="evidence" value="ECO:0007669"/>
    <property type="project" value="UniProtKB-KW"/>
</dbReference>
<dbReference type="Gene3D" id="3.40.50.2300">
    <property type="match status" value="1"/>
</dbReference>
<dbReference type="Pfam" id="PF00072">
    <property type="entry name" value="Response_reg"/>
    <property type="match status" value="1"/>
</dbReference>
<comment type="caution">
    <text evidence="5">The sequence shown here is derived from an EMBL/GenBank/DDBJ whole genome shotgun (WGS) entry which is preliminary data.</text>
</comment>
<dbReference type="PROSITE" id="PS50110">
    <property type="entry name" value="RESPONSE_REGULATORY"/>
    <property type="match status" value="1"/>
</dbReference>
<evidence type="ECO:0000256" key="2">
    <source>
        <dbReference type="ARBA" id="ARBA00023012"/>
    </source>
</evidence>
<dbReference type="AlphaFoldDB" id="A0A0G1U7Q5"/>
<dbReference type="EMBL" id="LCPB01000006">
    <property type="protein sequence ID" value="KKU90122.1"/>
    <property type="molecule type" value="Genomic_DNA"/>
</dbReference>
<dbReference type="InterPro" id="IPR011006">
    <property type="entry name" value="CheY-like_superfamily"/>
</dbReference>
<organism evidence="5 6">
    <name type="scientific">Candidatus Wolfebacteria bacterium GW2011_GWA2_47_9b</name>
    <dbReference type="NCBI Taxonomy" id="1619005"/>
    <lineage>
        <taxon>Bacteria</taxon>
        <taxon>Candidatus Wolfeibacteriota</taxon>
    </lineage>
</organism>
<feature type="domain" description="Response regulatory" evidence="4">
    <location>
        <begin position="10"/>
        <end position="129"/>
    </location>
</feature>